<feature type="transmembrane region" description="Helical" evidence="2">
    <location>
        <begin position="274"/>
        <end position="292"/>
    </location>
</feature>
<protein>
    <submittedName>
        <fullName evidence="3">Integral membrane protein</fullName>
    </submittedName>
</protein>
<dbReference type="GeneID" id="95068306"/>
<name>A0A380MU50_STRGR</name>
<keyword evidence="2" id="KW-0472">Membrane</keyword>
<dbReference type="EMBL" id="UHID01000001">
    <property type="protein sequence ID" value="SUO95576.1"/>
    <property type="molecule type" value="Genomic_DNA"/>
</dbReference>
<reference evidence="3 4" key="1">
    <citation type="submission" date="2018-06" db="EMBL/GenBank/DDBJ databases">
        <authorList>
            <consortium name="Pathogen Informatics"/>
            <person name="Doyle S."/>
        </authorList>
    </citation>
    <scope>NUCLEOTIDE SEQUENCE [LARGE SCALE GENOMIC DNA]</scope>
    <source>
        <strain evidence="3 4">NCTC7807</strain>
    </source>
</reference>
<feature type="transmembrane region" description="Helical" evidence="2">
    <location>
        <begin position="248"/>
        <end position="268"/>
    </location>
</feature>
<sequence>MAGPTTNGPGAGPGPYPPGGDPYGPYAPYGQGSPYGPPGGGHHGYPGHGFPAQVPYAPPGPADAPLVVPSRGGFLRTWLGWLLPPVAARRLCRPSRPDRVDDPATRVVQRMRAFAGFVVVLGVALVYQVADAVEAVTAPWVQLVQNCVVLVLVVPVTLAVFVKAARPGLRRIYLRRARGPLCVLLSLLVSLVAVLAVAFTQPGGDVTGSGLWLVLAMAWLVFFGLGALANSVANVFRTADVHEVVPPLVSVALVWVNLVVDLVTGKYGDAPEKVAAFLLWGGPLTVTCLALWELRRLRVHHGLTLRRALGR</sequence>
<dbReference type="RefSeq" id="WP_229830071.1">
    <property type="nucleotide sequence ID" value="NZ_UHID01000001.1"/>
</dbReference>
<dbReference type="Proteomes" id="UP000254150">
    <property type="component" value="Unassembled WGS sequence"/>
</dbReference>
<feature type="compositionally biased region" description="Gly residues" evidence="1">
    <location>
        <begin position="38"/>
        <end position="47"/>
    </location>
</feature>
<evidence type="ECO:0000256" key="2">
    <source>
        <dbReference type="SAM" id="Phobius"/>
    </source>
</evidence>
<feature type="compositionally biased region" description="Low complexity" evidence="1">
    <location>
        <begin position="23"/>
        <end position="34"/>
    </location>
</feature>
<dbReference type="AlphaFoldDB" id="A0A380MU50"/>
<evidence type="ECO:0000256" key="1">
    <source>
        <dbReference type="SAM" id="MobiDB-lite"/>
    </source>
</evidence>
<feature type="transmembrane region" description="Helical" evidence="2">
    <location>
        <begin position="211"/>
        <end position="236"/>
    </location>
</feature>
<evidence type="ECO:0000313" key="4">
    <source>
        <dbReference type="Proteomes" id="UP000254150"/>
    </source>
</evidence>
<proteinExistence type="predicted"/>
<feature type="transmembrane region" description="Helical" evidence="2">
    <location>
        <begin position="142"/>
        <end position="161"/>
    </location>
</feature>
<organism evidence="3 4">
    <name type="scientific">Streptomyces griseus</name>
    <dbReference type="NCBI Taxonomy" id="1911"/>
    <lineage>
        <taxon>Bacteria</taxon>
        <taxon>Bacillati</taxon>
        <taxon>Actinomycetota</taxon>
        <taxon>Actinomycetes</taxon>
        <taxon>Kitasatosporales</taxon>
        <taxon>Streptomycetaceae</taxon>
        <taxon>Streptomyces</taxon>
    </lineage>
</organism>
<keyword evidence="2" id="KW-1133">Transmembrane helix</keyword>
<gene>
    <name evidence="3" type="ORF">NCTC7807_01334</name>
</gene>
<evidence type="ECO:0000313" key="3">
    <source>
        <dbReference type="EMBL" id="SUO95576.1"/>
    </source>
</evidence>
<feature type="region of interest" description="Disordered" evidence="1">
    <location>
        <begin position="1"/>
        <end position="54"/>
    </location>
</feature>
<keyword evidence="2" id="KW-0812">Transmembrane</keyword>
<feature type="transmembrane region" description="Helical" evidence="2">
    <location>
        <begin position="181"/>
        <end position="199"/>
    </location>
</feature>
<feature type="transmembrane region" description="Helical" evidence="2">
    <location>
        <begin position="113"/>
        <end position="130"/>
    </location>
</feature>
<accession>A0A380MU50</accession>